<feature type="compositionally biased region" description="Basic and acidic residues" evidence="1">
    <location>
        <begin position="165"/>
        <end position="179"/>
    </location>
</feature>
<name>A0AAN6PQB0_9PEZI</name>
<keyword evidence="2" id="KW-1133">Transmembrane helix</keyword>
<dbReference type="Proteomes" id="UP001305647">
    <property type="component" value="Unassembled WGS sequence"/>
</dbReference>
<dbReference type="AlphaFoldDB" id="A0AAN6PQB0"/>
<dbReference type="EMBL" id="MU863753">
    <property type="protein sequence ID" value="KAK4095972.1"/>
    <property type="molecule type" value="Genomic_DNA"/>
</dbReference>
<feature type="transmembrane region" description="Helical" evidence="2">
    <location>
        <begin position="398"/>
        <end position="420"/>
    </location>
</feature>
<comment type="caution">
    <text evidence="3">The sequence shown here is derived from an EMBL/GenBank/DDBJ whole genome shotgun (WGS) entry which is preliminary data.</text>
</comment>
<dbReference type="PANTHER" id="PTHR35872">
    <property type="entry name" value="INTEGRAL MEMBRANE PROTEIN (AFU_ORTHOLOGUE AFUA_5G07110)"/>
    <property type="match status" value="1"/>
</dbReference>
<evidence type="ECO:0000313" key="3">
    <source>
        <dbReference type="EMBL" id="KAK4095972.1"/>
    </source>
</evidence>
<feature type="region of interest" description="Disordered" evidence="1">
    <location>
        <begin position="1"/>
        <end position="93"/>
    </location>
</feature>
<keyword evidence="2" id="KW-0472">Membrane</keyword>
<dbReference type="InterPro" id="IPR021369">
    <property type="entry name" value="DUF2985"/>
</dbReference>
<sequence length="552" mass="61699">MATTSDPKTLNTLNRRRLGRSWTREPPARRQRSNLQHGLQPLLPPHPKQPNMCLSGDPWKAGFGQAQNPIDPGFPLGQPSGTRPQGSRRGLTIHGHPLHEAQDNDCYDARIVDFLDVVDPEVATLSSLTNIQNSLFVPSLGSWVNRRPTYHLSQIPPIPGAFPVSKEDLPSTEGGREHSPAGARSPSLSSVLSQPQYAILPNDASLEGWSEEDIKALNDYVRHMLHSRRSKIKQRLKAFGKYTRRPLGFLITLYATLITLFGLAWVLFLIGWIYVGDRQVYAIHVIDYTLVALFAVVGVGFAPFRAIDTYHMVFVAYYHQKTWKLRKKLLLPKLRDRNDLPTGAGPNSDLETGNLQDKDDFFPVLSDKEQDRLVYHQTKLAKSHTFYKPHETETHHAFPLRLLVAIVLLLDLHSSFQIALGTCTYGDIGGTGTTTALLCFSIVTNVTAGVLISLGGRRARKKDVLERLLKQDLTGEVMKKMRKKKQKEAKGEQSASTRGSEEDVNQPGRTSLTAALLPLRESRNYKSDGHNGGRMSTAPTRKQEAEDQDWAM</sequence>
<evidence type="ECO:0000313" key="4">
    <source>
        <dbReference type="Proteomes" id="UP001305647"/>
    </source>
</evidence>
<organism evidence="3 4">
    <name type="scientific">Parathielavia hyrcaniae</name>
    <dbReference type="NCBI Taxonomy" id="113614"/>
    <lineage>
        <taxon>Eukaryota</taxon>
        <taxon>Fungi</taxon>
        <taxon>Dikarya</taxon>
        <taxon>Ascomycota</taxon>
        <taxon>Pezizomycotina</taxon>
        <taxon>Sordariomycetes</taxon>
        <taxon>Sordariomycetidae</taxon>
        <taxon>Sordariales</taxon>
        <taxon>Chaetomiaceae</taxon>
        <taxon>Parathielavia</taxon>
    </lineage>
</organism>
<keyword evidence="4" id="KW-1185">Reference proteome</keyword>
<dbReference type="Pfam" id="PF11204">
    <property type="entry name" value="DUF2985"/>
    <property type="match status" value="1"/>
</dbReference>
<feature type="compositionally biased region" description="Basic and acidic residues" evidence="1">
    <location>
        <begin position="520"/>
        <end position="531"/>
    </location>
</feature>
<dbReference type="PANTHER" id="PTHR35872:SF2">
    <property type="entry name" value="INTEGRAL MEMBRANE PROTEIN (AFU_ORTHOLOGUE AFUA_5G07110)"/>
    <property type="match status" value="1"/>
</dbReference>
<feature type="transmembrane region" description="Helical" evidence="2">
    <location>
        <begin position="432"/>
        <end position="454"/>
    </location>
</feature>
<evidence type="ECO:0008006" key="5">
    <source>
        <dbReference type="Google" id="ProtNLM"/>
    </source>
</evidence>
<protein>
    <recommendedName>
        <fullName evidence="5">Integral membrane protein</fullName>
    </recommendedName>
</protein>
<feature type="transmembrane region" description="Helical" evidence="2">
    <location>
        <begin position="281"/>
        <end position="302"/>
    </location>
</feature>
<reference evidence="3" key="1">
    <citation type="journal article" date="2023" name="Mol. Phylogenet. Evol.">
        <title>Genome-scale phylogeny and comparative genomics of the fungal order Sordariales.</title>
        <authorList>
            <person name="Hensen N."/>
            <person name="Bonometti L."/>
            <person name="Westerberg I."/>
            <person name="Brannstrom I.O."/>
            <person name="Guillou S."/>
            <person name="Cros-Aarteil S."/>
            <person name="Calhoun S."/>
            <person name="Haridas S."/>
            <person name="Kuo A."/>
            <person name="Mondo S."/>
            <person name="Pangilinan J."/>
            <person name="Riley R."/>
            <person name="LaButti K."/>
            <person name="Andreopoulos B."/>
            <person name="Lipzen A."/>
            <person name="Chen C."/>
            <person name="Yan M."/>
            <person name="Daum C."/>
            <person name="Ng V."/>
            <person name="Clum A."/>
            <person name="Steindorff A."/>
            <person name="Ohm R.A."/>
            <person name="Martin F."/>
            <person name="Silar P."/>
            <person name="Natvig D.O."/>
            <person name="Lalanne C."/>
            <person name="Gautier V."/>
            <person name="Ament-Velasquez S.L."/>
            <person name="Kruys A."/>
            <person name="Hutchinson M.I."/>
            <person name="Powell A.J."/>
            <person name="Barry K."/>
            <person name="Miller A.N."/>
            <person name="Grigoriev I.V."/>
            <person name="Debuchy R."/>
            <person name="Gladieux P."/>
            <person name="Hiltunen Thoren M."/>
            <person name="Johannesson H."/>
        </authorList>
    </citation>
    <scope>NUCLEOTIDE SEQUENCE</scope>
    <source>
        <strain evidence="3">CBS 757.83</strain>
    </source>
</reference>
<keyword evidence="2" id="KW-0812">Transmembrane</keyword>
<reference evidence="3" key="2">
    <citation type="submission" date="2023-05" db="EMBL/GenBank/DDBJ databases">
        <authorList>
            <consortium name="Lawrence Berkeley National Laboratory"/>
            <person name="Steindorff A."/>
            <person name="Hensen N."/>
            <person name="Bonometti L."/>
            <person name="Westerberg I."/>
            <person name="Brannstrom I.O."/>
            <person name="Guillou S."/>
            <person name="Cros-Aarteil S."/>
            <person name="Calhoun S."/>
            <person name="Haridas S."/>
            <person name="Kuo A."/>
            <person name="Mondo S."/>
            <person name="Pangilinan J."/>
            <person name="Riley R."/>
            <person name="Labutti K."/>
            <person name="Andreopoulos B."/>
            <person name="Lipzen A."/>
            <person name="Chen C."/>
            <person name="Yanf M."/>
            <person name="Daum C."/>
            <person name="Ng V."/>
            <person name="Clum A."/>
            <person name="Ohm R."/>
            <person name="Martin F."/>
            <person name="Silar P."/>
            <person name="Natvig D."/>
            <person name="Lalanne C."/>
            <person name="Gautier V."/>
            <person name="Ament-Velasquez S.L."/>
            <person name="Kruys A."/>
            <person name="Hutchinson M.I."/>
            <person name="Powell A.J."/>
            <person name="Barry K."/>
            <person name="Miller A.N."/>
            <person name="Grigoriev I.V."/>
            <person name="Debuchy R."/>
            <person name="Gladieux P."/>
            <person name="Thoren M.H."/>
            <person name="Johannesson H."/>
        </authorList>
    </citation>
    <scope>NUCLEOTIDE SEQUENCE</scope>
    <source>
        <strain evidence="3">CBS 757.83</strain>
    </source>
</reference>
<gene>
    <name evidence="3" type="ORF">N658DRAFT_528079</name>
</gene>
<feature type="region of interest" description="Disordered" evidence="1">
    <location>
        <begin position="477"/>
        <end position="552"/>
    </location>
</feature>
<accession>A0AAN6PQB0</accession>
<evidence type="ECO:0000256" key="2">
    <source>
        <dbReference type="SAM" id="Phobius"/>
    </source>
</evidence>
<proteinExistence type="predicted"/>
<feature type="transmembrane region" description="Helical" evidence="2">
    <location>
        <begin position="247"/>
        <end position="275"/>
    </location>
</feature>
<evidence type="ECO:0000256" key="1">
    <source>
        <dbReference type="SAM" id="MobiDB-lite"/>
    </source>
</evidence>
<feature type="region of interest" description="Disordered" evidence="1">
    <location>
        <begin position="161"/>
        <end position="190"/>
    </location>
</feature>